<keyword evidence="2" id="KW-1133">Transmembrane helix</keyword>
<evidence type="ECO:0000256" key="1">
    <source>
        <dbReference type="SAM" id="MobiDB-lite"/>
    </source>
</evidence>
<dbReference type="AlphaFoldDB" id="A0A0S4QIU5"/>
<feature type="compositionally biased region" description="Low complexity" evidence="1">
    <location>
        <begin position="737"/>
        <end position="758"/>
    </location>
</feature>
<keyword evidence="2" id="KW-0472">Membrane</keyword>
<evidence type="ECO:0000313" key="4">
    <source>
        <dbReference type="Proteomes" id="UP000198802"/>
    </source>
</evidence>
<name>A0A0S4QIU5_9ACTN</name>
<protein>
    <submittedName>
        <fullName evidence="3">Uncharacterized protein</fullName>
    </submittedName>
</protein>
<dbReference type="Proteomes" id="UP000198802">
    <property type="component" value="Unassembled WGS sequence"/>
</dbReference>
<evidence type="ECO:0000256" key="2">
    <source>
        <dbReference type="SAM" id="Phobius"/>
    </source>
</evidence>
<gene>
    <name evidence="3" type="ORF">Ga0074812_105113</name>
</gene>
<feature type="compositionally biased region" description="Low complexity" evidence="1">
    <location>
        <begin position="717"/>
        <end position="726"/>
    </location>
</feature>
<keyword evidence="2" id="KW-0812">Transmembrane</keyword>
<feature type="region of interest" description="Disordered" evidence="1">
    <location>
        <begin position="491"/>
        <end position="510"/>
    </location>
</feature>
<reference evidence="4" key="1">
    <citation type="submission" date="2015-11" db="EMBL/GenBank/DDBJ databases">
        <authorList>
            <person name="Varghese N."/>
        </authorList>
    </citation>
    <scope>NUCLEOTIDE SEQUENCE [LARGE SCALE GENOMIC DNA]</scope>
    <source>
        <strain evidence="4">DSM 45899</strain>
    </source>
</reference>
<feature type="transmembrane region" description="Helical" evidence="2">
    <location>
        <begin position="787"/>
        <end position="809"/>
    </location>
</feature>
<sequence length="810" mass="86369">MSSPGSAADPHPIHQIVYHWVPGQQSPLGQEGVGPALTSLEDLRRLAAWNTRLLSTVLAASGQGPDGSLCYLRFGPDEAEGEAAVIRRVPALDPQGRVSVLAHALVGPEHILPPRLALALRAWPRWFGAGWHGGLGPAAGQVDAVRLRRPTSAAGLRTPDVEASLRGLAVAARELDEPLVQLVAGVLADPAGQVSAVGYPGWVDPLMFGLVEVLDDLLGGLPGHDWSFSTAETAERRSPLRHIFLDRTSHSDFEQTRLRVRYGSALPPEDFGAAAEVAVELVEAYREYGPGGMTRVARALADPLPDSLPAVAPWVVRAASAPMAASGHLWSLRRVLQGRGGESDSAEIGRPETAALLRDEIRRLRADGFGWLRSGWRMGTAPVLVASAEPVWAILGERLVEAVLDESLAAASDDVPSVAGAGDGPDPGVGDLDRNVERAIQRAVSECGLGPAAVRTVVERWWERIGASEPGAAGRLRAAQTAIRIWAEAGHPDRDRPWAGNHPPAGLPDPAQRREFGVVLALVLAGVPLGRVAEQLPTGTDAATLATTLAVTLHVLNNRLGHGGDARVIADSVLEPARARGQIRRHLVGPKLDPLWAEPAQLPEPALPESVLLPGAVLLPEPAVERRLMVDLLFRPELEDPRADSGWQFAEELRGLLQHGLPPGLVAELLTVARDVATSPPAEPVLSAFVVDQWLARLGHPPLTPRQRQPRRPAPPRSARTSRPAAPSRPMPPPAVHAPAARKAAAAPPPASGLAGRRAPGRQRRTPQTPDPLDQMRAEDAERRRSWLIFWLCMAGATVLVIAIFLPLLT</sequence>
<evidence type="ECO:0000313" key="3">
    <source>
        <dbReference type="EMBL" id="CUU55463.1"/>
    </source>
</evidence>
<feature type="region of interest" description="Disordered" evidence="1">
    <location>
        <begin position="700"/>
        <end position="778"/>
    </location>
</feature>
<feature type="compositionally biased region" description="Pro residues" evidence="1">
    <location>
        <begin position="727"/>
        <end position="736"/>
    </location>
</feature>
<dbReference type="RefSeq" id="WP_091274012.1">
    <property type="nucleotide sequence ID" value="NZ_FAOZ01000005.1"/>
</dbReference>
<keyword evidence="4" id="KW-1185">Reference proteome</keyword>
<proteinExistence type="predicted"/>
<organism evidence="3 4">
    <name type="scientific">Parafrankia irregularis</name>
    <dbReference type="NCBI Taxonomy" id="795642"/>
    <lineage>
        <taxon>Bacteria</taxon>
        <taxon>Bacillati</taxon>
        <taxon>Actinomycetota</taxon>
        <taxon>Actinomycetes</taxon>
        <taxon>Frankiales</taxon>
        <taxon>Frankiaceae</taxon>
        <taxon>Parafrankia</taxon>
    </lineage>
</organism>
<accession>A0A0S4QIU5</accession>
<dbReference type="EMBL" id="FAOZ01000005">
    <property type="protein sequence ID" value="CUU55463.1"/>
    <property type="molecule type" value="Genomic_DNA"/>
</dbReference>